<organism evidence="2 3">
    <name type="scientific">Polyangium spumosum</name>
    <dbReference type="NCBI Taxonomy" id="889282"/>
    <lineage>
        <taxon>Bacteria</taxon>
        <taxon>Pseudomonadati</taxon>
        <taxon>Myxococcota</taxon>
        <taxon>Polyangia</taxon>
        <taxon>Polyangiales</taxon>
        <taxon>Polyangiaceae</taxon>
        <taxon>Polyangium</taxon>
    </lineage>
</organism>
<sequence length="438" mass="44587">MGLSRAARVIGAVSITLALLAGCGADEDVMLTGGEGGAGVGGTGGAGGSGGAGGGGAGGSDDPAELIYPNIAALHQLGVAQTCSLNQGVCHASRQYPELGAVKDMLALVNAPCQIAAAEPSLVPDECERPGDKLVLGGLEQEILQVYIAQNEAFPPSIVELVLGAPVPSTGPAGTRIRRLDDAGVEVLSVPLDGATISPGPTPSGVLVGLGAAPAALKGFLDVRVTDLDRVRVGDANGNGSAHPSAAPWSLVSPGDPGRSYLYKRLLSDTLGPRMPLIERTWSALATRAVWCWIRGMKPDAEAGELSSLDPIDYGDCPTDPDAPDPNTAGTWGSVRTLMGSRCATAKCHDATDKVGDLDLTPDAETFLANVINAPSVQTGAQRVVPGQPAASYLLCKVDPHCEGRADMTALMPLSGEPLTEAEIKSIAAWIQAGSKLE</sequence>
<dbReference type="EMBL" id="WJIE01000014">
    <property type="protein sequence ID" value="MRG96965.1"/>
    <property type="molecule type" value="Genomic_DNA"/>
</dbReference>
<accession>A0A6N7Q2X2</accession>
<dbReference type="Proteomes" id="UP000440224">
    <property type="component" value="Unassembled WGS sequence"/>
</dbReference>
<reference evidence="2 3" key="1">
    <citation type="submission" date="2019-10" db="EMBL/GenBank/DDBJ databases">
        <title>A soil myxobacterium in the family Polyangiaceae.</title>
        <authorList>
            <person name="Li Y."/>
            <person name="Wang J."/>
        </authorList>
    </citation>
    <scope>NUCLEOTIDE SEQUENCE [LARGE SCALE GENOMIC DNA]</scope>
    <source>
        <strain evidence="2 3">DSM 14734</strain>
    </source>
</reference>
<dbReference type="RefSeq" id="WP_153823751.1">
    <property type="nucleotide sequence ID" value="NZ_WJIE01000014.1"/>
</dbReference>
<name>A0A6N7Q2X2_9BACT</name>
<comment type="caution">
    <text evidence="2">The sequence shown here is derived from an EMBL/GenBank/DDBJ whole genome shotgun (WGS) entry which is preliminary data.</text>
</comment>
<keyword evidence="1" id="KW-0732">Signal</keyword>
<evidence type="ECO:0000313" key="3">
    <source>
        <dbReference type="Proteomes" id="UP000440224"/>
    </source>
</evidence>
<dbReference type="PROSITE" id="PS51257">
    <property type="entry name" value="PROKAR_LIPOPROTEIN"/>
    <property type="match status" value="1"/>
</dbReference>
<feature type="signal peptide" evidence="1">
    <location>
        <begin position="1"/>
        <end position="21"/>
    </location>
</feature>
<feature type="chain" id="PRO_5026925140" description="Cytochrome c domain-containing protein" evidence="1">
    <location>
        <begin position="22"/>
        <end position="438"/>
    </location>
</feature>
<dbReference type="OrthoDB" id="5484666at2"/>
<evidence type="ECO:0008006" key="4">
    <source>
        <dbReference type="Google" id="ProtNLM"/>
    </source>
</evidence>
<protein>
    <recommendedName>
        <fullName evidence="4">Cytochrome c domain-containing protein</fullName>
    </recommendedName>
</protein>
<evidence type="ECO:0000256" key="1">
    <source>
        <dbReference type="SAM" id="SignalP"/>
    </source>
</evidence>
<gene>
    <name evidence="2" type="ORF">GF068_34330</name>
</gene>
<evidence type="ECO:0000313" key="2">
    <source>
        <dbReference type="EMBL" id="MRG96965.1"/>
    </source>
</evidence>
<proteinExistence type="predicted"/>
<keyword evidence="3" id="KW-1185">Reference proteome</keyword>
<dbReference type="AlphaFoldDB" id="A0A6N7Q2X2"/>